<feature type="chain" id="PRO_5012386725" description="3-keto-alpha-glucoside-1,2-lyase/3-keto-2-hydroxy-glucal hydratase domain-containing protein" evidence="1">
    <location>
        <begin position="22"/>
        <end position="618"/>
    </location>
</feature>
<evidence type="ECO:0000313" key="3">
    <source>
        <dbReference type="EMBL" id="SHG50832.1"/>
    </source>
</evidence>
<proteinExistence type="predicted"/>
<dbReference type="STRING" id="947013.SAMN04488109_0580"/>
<dbReference type="Proteomes" id="UP000184212">
    <property type="component" value="Unassembled WGS sequence"/>
</dbReference>
<sequence length="618" mass="68960">MLKRIFLTPLLLLVLLEMASAQTQFYKLTPLPLNDLSGFKTPTKNWQIVGDVSGSFDSPALKSQKGTGILLNDFDEKARFKPETNLFTAFEHGDIYLSLDFMMPKGSNSGIYLLGRYEIQLMDSWGVKIPHVQDCGSIYERWDEARPEGKKGYEGHPARTNASLAPGLWQHLEIEFNRPRFDEKKKKIAPARFVKVVLNGIVIHENIIVTGPTRAAAFQDEVAKGPLMIQGDHGPVAFRNIQYALLDDFNIKLSNVQYEYYEGNFQDYTLTPDALVRKGTAEAIDAKLADNPNKLGLVFTGTLDIKEKSEYQFILQKVGKAKLTLDGEVIAAEEEWFADAKATRTLDVGKHTLVLTYVKGSAWGPAGVGVFIGKTNARPQPLHLQSSLPAIPPTPLISVSAGLEPELIRSFMYYKGKKKTHVISVGDLAGVHYAYNLDQAALLQCWRGDFLNVTEMWYERGEPQVASPMGAPVVLSGKCPLALVADNKAALPDTLNDRKDLIYKGYRLDEKRYPKFKYQYGSITFEDSFQPDINGQGLARTLTVSQFPQGQTAIVRFAEGSQIREVSDNLYVIDEAYYVRVPAMGKTKPSIRVNGNKKELVLEWGAPLSTSLTYSLIW</sequence>
<feature type="domain" description="3-keto-alpha-glucoside-1,2-lyase/3-keto-2-hydroxy-glucal hydratase" evidence="2">
    <location>
        <begin position="52"/>
        <end position="242"/>
    </location>
</feature>
<reference evidence="3 4" key="1">
    <citation type="submission" date="2016-11" db="EMBL/GenBank/DDBJ databases">
        <authorList>
            <person name="Jaros S."/>
            <person name="Januszkiewicz K."/>
            <person name="Wedrychowicz H."/>
        </authorList>
    </citation>
    <scope>NUCLEOTIDE SEQUENCE [LARGE SCALE GENOMIC DNA]</scope>
    <source>
        <strain evidence="3 4">DSM 24574</strain>
    </source>
</reference>
<keyword evidence="4" id="KW-1185">Reference proteome</keyword>
<evidence type="ECO:0000256" key="1">
    <source>
        <dbReference type="SAM" id="SignalP"/>
    </source>
</evidence>
<protein>
    <recommendedName>
        <fullName evidence="2">3-keto-alpha-glucoside-1,2-lyase/3-keto-2-hydroxy-glucal hydratase domain-containing protein</fullName>
    </recommendedName>
</protein>
<dbReference type="GO" id="GO:0016787">
    <property type="term" value="F:hydrolase activity"/>
    <property type="evidence" value="ECO:0007669"/>
    <property type="project" value="InterPro"/>
</dbReference>
<dbReference type="Gene3D" id="2.60.120.560">
    <property type="entry name" value="Exo-inulinase, domain 1"/>
    <property type="match status" value="1"/>
</dbReference>
<dbReference type="EMBL" id="FQWQ01000001">
    <property type="protein sequence ID" value="SHG50832.1"/>
    <property type="molecule type" value="Genomic_DNA"/>
</dbReference>
<dbReference type="OrthoDB" id="938897at2"/>
<evidence type="ECO:0000313" key="4">
    <source>
        <dbReference type="Proteomes" id="UP000184212"/>
    </source>
</evidence>
<dbReference type="Pfam" id="PF06439">
    <property type="entry name" value="3keto-disac_hyd"/>
    <property type="match status" value="1"/>
</dbReference>
<name>A0A1M5KDF7_9BACT</name>
<dbReference type="RefSeq" id="WP_073130916.1">
    <property type="nucleotide sequence ID" value="NZ_FQWQ01000001.1"/>
</dbReference>
<gene>
    <name evidence="3" type="ORF">SAMN04488109_0580</name>
</gene>
<dbReference type="AlphaFoldDB" id="A0A1M5KDF7"/>
<accession>A0A1M5KDF7</accession>
<dbReference type="InterPro" id="IPR010496">
    <property type="entry name" value="AL/BT2_dom"/>
</dbReference>
<evidence type="ECO:0000259" key="2">
    <source>
        <dbReference type="Pfam" id="PF06439"/>
    </source>
</evidence>
<keyword evidence="1" id="KW-0732">Signal</keyword>
<feature type="signal peptide" evidence="1">
    <location>
        <begin position="1"/>
        <end position="21"/>
    </location>
</feature>
<organism evidence="3 4">
    <name type="scientific">Chryseolinea serpens</name>
    <dbReference type="NCBI Taxonomy" id="947013"/>
    <lineage>
        <taxon>Bacteria</taxon>
        <taxon>Pseudomonadati</taxon>
        <taxon>Bacteroidota</taxon>
        <taxon>Cytophagia</taxon>
        <taxon>Cytophagales</taxon>
        <taxon>Fulvivirgaceae</taxon>
        <taxon>Chryseolinea</taxon>
    </lineage>
</organism>